<dbReference type="GO" id="GO:0005886">
    <property type="term" value="C:plasma membrane"/>
    <property type="evidence" value="ECO:0007669"/>
    <property type="project" value="TreeGrafter"/>
</dbReference>
<evidence type="ECO:0000259" key="10">
    <source>
        <dbReference type="PROSITE" id="PS50885"/>
    </source>
</evidence>
<name>A0A4R3K2Z3_9FIRM</name>
<keyword evidence="8" id="KW-1133">Transmembrane helix</keyword>
<evidence type="ECO:0000256" key="4">
    <source>
        <dbReference type="ARBA" id="ARBA00022553"/>
    </source>
</evidence>
<dbReference type="SMART" id="SM00388">
    <property type="entry name" value="HisKA"/>
    <property type="match status" value="1"/>
</dbReference>
<evidence type="ECO:0000256" key="3">
    <source>
        <dbReference type="ARBA" id="ARBA00012438"/>
    </source>
</evidence>
<comment type="caution">
    <text evidence="11">The sequence shown here is derived from an EMBL/GenBank/DDBJ whole genome shotgun (WGS) entry which is preliminary data.</text>
</comment>
<protein>
    <recommendedName>
        <fullName evidence="3">histidine kinase</fullName>
        <ecNumber evidence="3">2.7.13.3</ecNumber>
    </recommendedName>
</protein>
<dbReference type="InterPro" id="IPR003594">
    <property type="entry name" value="HATPase_dom"/>
</dbReference>
<dbReference type="InterPro" id="IPR004358">
    <property type="entry name" value="Sig_transdc_His_kin-like_C"/>
</dbReference>
<dbReference type="Pfam" id="PF02518">
    <property type="entry name" value="HATPase_c"/>
    <property type="match status" value="1"/>
</dbReference>
<feature type="transmembrane region" description="Helical" evidence="8">
    <location>
        <begin position="169"/>
        <end position="189"/>
    </location>
</feature>
<evidence type="ECO:0000256" key="5">
    <source>
        <dbReference type="ARBA" id="ARBA00022679"/>
    </source>
</evidence>
<dbReference type="InterPro" id="IPR050351">
    <property type="entry name" value="BphY/WalK/GraS-like"/>
</dbReference>
<evidence type="ECO:0000313" key="11">
    <source>
        <dbReference type="EMBL" id="TCS77013.1"/>
    </source>
</evidence>
<evidence type="ECO:0000256" key="6">
    <source>
        <dbReference type="ARBA" id="ARBA00022777"/>
    </source>
</evidence>
<dbReference type="SUPFAM" id="SSF47384">
    <property type="entry name" value="Homodimeric domain of signal transducing histidine kinase"/>
    <property type="match status" value="1"/>
</dbReference>
<dbReference type="OrthoDB" id="9786919at2"/>
<dbReference type="GO" id="GO:0004721">
    <property type="term" value="F:phosphoprotein phosphatase activity"/>
    <property type="evidence" value="ECO:0007669"/>
    <property type="project" value="TreeGrafter"/>
</dbReference>
<dbReference type="InterPro" id="IPR036097">
    <property type="entry name" value="HisK_dim/P_sf"/>
</dbReference>
<proteinExistence type="predicted"/>
<feature type="domain" description="Histidine kinase" evidence="9">
    <location>
        <begin position="251"/>
        <end position="464"/>
    </location>
</feature>
<evidence type="ECO:0000256" key="1">
    <source>
        <dbReference type="ARBA" id="ARBA00000085"/>
    </source>
</evidence>
<dbReference type="Gene3D" id="6.10.340.10">
    <property type="match status" value="1"/>
</dbReference>
<dbReference type="SMART" id="SM00387">
    <property type="entry name" value="HATPase_c"/>
    <property type="match status" value="1"/>
</dbReference>
<comment type="catalytic activity">
    <reaction evidence="1">
        <text>ATP + protein L-histidine = ADP + protein N-phospho-L-histidine.</text>
        <dbReference type="EC" id="2.7.13.3"/>
    </reaction>
</comment>
<keyword evidence="6 11" id="KW-0418">Kinase</keyword>
<dbReference type="GO" id="GO:0000155">
    <property type="term" value="F:phosphorelay sensor kinase activity"/>
    <property type="evidence" value="ECO:0007669"/>
    <property type="project" value="InterPro"/>
</dbReference>
<gene>
    <name evidence="11" type="ORF">EDD59_1219</name>
</gene>
<keyword evidence="5" id="KW-0808">Transferase</keyword>
<evidence type="ECO:0000256" key="7">
    <source>
        <dbReference type="ARBA" id="ARBA00023012"/>
    </source>
</evidence>
<dbReference type="EMBL" id="SLZZ01000021">
    <property type="protein sequence ID" value="TCS77013.1"/>
    <property type="molecule type" value="Genomic_DNA"/>
</dbReference>
<keyword evidence="4" id="KW-0597">Phosphoprotein</keyword>
<dbReference type="CDD" id="cd00075">
    <property type="entry name" value="HATPase"/>
    <property type="match status" value="1"/>
</dbReference>
<dbReference type="InterPro" id="IPR003661">
    <property type="entry name" value="HisK_dim/P_dom"/>
</dbReference>
<feature type="transmembrane region" description="Helical" evidence="8">
    <location>
        <begin position="12"/>
        <end position="32"/>
    </location>
</feature>
<dbReference type="GO" id="GO:0016036">
    <property type="term" value="P:cellular response to phosphate starvation"/>
    <property type="evidence" value="ECO:0007669"/>
    <property type="project" value="TreeGrafter"/>
</dbReference>
<keyword evidence="12" id="KW-1185">Reference proteome</keyword>
<dbReference type="InterPro" id="IPR036890">
    <property type="entry name" value="HATPase_C_sf"/>
</dbReference>
<dbReference type="Gene3D" id="1.10.287.130">
    <property type="match status" value="1"/>
</dbReference>
<dbReference type="InterPro" id="IPR003660">
    <property type="entry name" value="HAMP_dom"/>
</dbReference>
<evidence type="ECO:0000256" key="2">
    <source>
        <dbReference type="ARBA" id="ARBA00004370"/>
    </source>
</evidence>
<keyword evidence="7" id="KW-0902">Two-component regulatory system</keyword>
<keyword evidence="8" id="KW-0472">Membrane</keyword>
<dbReference type="Proteomes" id="UP000295726">
    <property type="component" value="Unassembled WGS sequence"/>
</dbReference>
<dbReference type="RefSeq" id="WP_132382620.1">
    <property type="nucleotide sequence ID" value="NZ_SLZZ01000021.1"/>
</dbReference>
<dbReference type="SUPFAM" id="SSF158472">
    <property type="entry name" value="HAMP domain-like"/>
    <property type="match status" value="1"/>
</dbReference>
<feature type="domain" description="HAMP" evidence="10">
    <location>
        <begin position="190"/>
        <end position="243"/>
    </location>
</feature>
<dbReference type="Pfam" id="PF00672">
    <property type="entry name" value="HAMP"/>
    <property type="match status" value="1"/>
</dbReference>
<dbReference type="PANTHER" id="PTHR45453:SF1">
    <property type="entry name" value="PHOSPHATE REGULON SENSOR PROTEIN PHOR"/>
    <property type="match status" value="1"/>
</dbReference>
<sequence length="467" mass="52449">MRQKLGTQISAGFALIALISIFLVSISANLLINRQFEKYAQNQQEKFSENLAEGLSLQYDSGTNGWNVDYIHGVGMYALNDGYIMKVYDKDGGIVWDAENHDMARCHQIMDTIRARMGKVRPRLNGDFVTHRYNLNQDSTSVGYVDISYYGPYFLNENDFRFLDSLNHILFVIGIISVLGAALAGTAFARRISNPIAKTTQITKEISEGNYEIRFKSQIGTIELHELTQAVNHMAESLERQERLRKRMTTDVAHELRTPLANVSSHLEAILEGVWKPTPERLQGCYDEIQRISRLVSDLEGLSQAEKEYVTLEKEPVELLTLAYTVRDSFEQELASKSLSCSMTGETCTVYADAKRIRQIMDNLLSNAIKYSYEGGEIHISVHDFGESGVLEVEDDGIGISQEEIPLIFERFYRTDKSRSRKTGGTGVGLTIVKALVQAHGGKVTVESETEKGSRFTVVLPKGEDDE</sequence>
<dbReference type="Pfam" id="PF00512">
    <property type="entry name" value="HisKA"/>
    <property type="match status" value="1"/>
</dbReference>
<dbReference type="InterPro" id="IPR005467">
    <property type="entry name" value="His_kinase_dom"/>
</dbReference>
<dbReference type="FunFam" id="3.30.565.10:FF:000006">
    <property type="entry name" value="Sensor histidine kinase WalK"/>
    <property type="match status" value="1"/>
</dbReference>
<evidence type="ECO:0000259" key="9">
    <source>
        <dbReference type="PROSITE" id="PS50109"/>
    </source>
</evidence>
<reference evidence="11 12" key="1">
    <citation type="submission" date="2019-03" db="EMBL/GenBank/DDBJ databases">
        <title>Genomic Encyclopedia of Type Strains, Phase IV (KMG-IV): sequencing the most valuable type-strain genomes for metagenomic binning, comparative biology and taxonomic classification.</title>
        <authorList>
            <person name="Goeker M."/>
        </authorList>
    </citation>
    <scope>NUCLEOTIDE SEQUENCE [LARGE SCALE GENOMIC DNA]</scope>
    <source>
        <strain evidence="11 12">DSM 29489</strain>
    </source>
</reference>
<dbReference type="PROSITE" id="PS50109">
    <property type="entry name" value="HIS_KIN"/>
    <property type="match status" value="1"/>
</dbReference>
<keyword evidence="8" id="KW-0812">Transmembrane</keyword>
<dbReference type="SMART" id="SM00304">
    <property type="entry name" value="HAMP"/>
    <property type="match status" value="1"/>
</dbReference>
<dbReference type="CDD" id="cd06225">
    <property type="entry name" value="HAMP"/>
    <property type="match status" value="1"/>
</dbReference>
<accession>A0A4R3K2Z3</accession>
<comment type="subcellular location">
    <subcellularLocation>
        <location evidence="2">Membrane</location>
    </subcellularLocation>
</comment>
<dbReference type="PRINTS" id="PR00344">
    <property type="entry name" value="BCTRLSENSOR"/>
</dbReference>
<organism evidence="11 12">
    <name type="scientific">Muricomes intestini</name>
    <dbReference type="NCBI Taxonomy" id="1796634"/>
    <lineage>
        <taxon>Bacteria</taxon>
        <taxon>Bacillati</taxon>
        <taxon>Bacillota</taxon>
        <taxon>Clostridia</taxon>
        <taxon>Lachnospirales</taxon>
        <taxon>Lachnospiraceae</taxon>
        <taxon>Muricomes</taxon>
    </lineage>
</organism>
<evidence type="ECO:0000256" key="8">
    <source>
        <dbReference type="SAM" id="Phobius"/>
    </source>
</evidence>
<dbReference type="SUPFAM" id="SSF55874">
    <property type="entry name" value="ATPase domain of HSP90 chaperone/DNA topoisomerase II/histidine kinase"/>
    <property type="match status" value="1"/>
</dbReference>
<dbReference type="Gene3D" id="3.30.565.10">
    <property type="entry name" value="Histidine kinase-like ATPase, C-terminal domain"/>
    <property type="match status" value="1"/>
</dbReference>
<evidence type="ECO:0000313" key="12">
    <source>
        <dbReference type="Proteomes" id="UP000295726"/>
    </source>
</evidence>
<dbReference type="AlphaFoldDB" id="A0A4R3K2Z3"/>
<dbReference type="EC" id="2.7.13.3" evidence="3"/>
<dbReference type="CDD" id="cd00082">
    <property type="entry name" value="HisKA"/>
    <property type="match status" value="1"/>
</dbReference>
<dbReference type="PROSITE" id="PS50885">
    <property type="entry name" value="HAMP"/>
    <property type="match status" value="1"/>
</dbReference>
<dbReference type="PANTHER" id="PTHR45453">
    <property type="entry name" value="PHOSPHATE REGULON SENSOR PROTEIN PHOR"/>
    <property type="match status" value="1"/>
</dbReference>